<protein>
    <submittedName>
        <fullName evidence="1">Uncharacterized protein</fullName>
    </submittedName>
</protein>
<dbReference type="AlphaFoldDB" id="A0A191ZKP8"/>
<keyword evidence="2" id="KW-1185">Reference proteome</keyword>
<accession>A0A191ZKP8</accession>
<name>A0A191ZKP8_9GAMM</name>
<evidence type="ECO:0000313" key="1">
    <source>
        <dbReference type="EMBL" id="ANJ68422.1"/>
    </source>
</evidence>
<organism evidence="1 2">
    <name type="scientific">Halothiobacillus diazotrophicus</name>
    <dbReference type="NCBI Taxonomy" id="1860122"/>
    <lineage>
        <taxon>Bacteria</taxon>
        <taxon>Pseudomonadati</taxon>
        <taxon>Pseudomonadota</taxon>
        <taxon>Gammaproteobacteria</taxon>
        <taxon>Chromatiales</taxon>
        <taxon>Halothiobacillaceae</taxon>
        <taxon>Halothiobacillus</taxon>
    </lineage>
</organism>
<dbReference type="PANTHER" id="PTHR37691:SF1">
    <property type="entry name" value="BLR3518 PROTEIN"/>
    <property type="match status" value="1"/>
</dbReference>
<gene>
    <name evidence="1" type="ORF">A9404_10145</name>
</gene>
<dbReference type="EMBL" id="CP016027">
    <property type="protein sequence ID" value="ANJ68422.1"/>
    <property type="molecule type" value="Genomic_DNA"/>
</dbReference>
<evidence type="ECO:0000313" key="2">
    <source>
        <dbReference type="Proteomes" id="UP000078596"/>
    </source>
</evidence>
<proteinExistence type="predicted"/>
<dbReference type="STRING" id="1860122.A9404_10145"/>
<dbReference type="InterPro" id="IPR027396">
    <property type="entry name" value="DsrEFH-like"/>
</dbReference>
<dbReference type="RefSeq" id="WP_066103217.1">
    <property type="nucleotide sequence ID" value="NZ_CP016027.1"/>
</dbReference>
<dbReference type="Gene3D" id="3.40.1260.10">
    <property type="entry name" value="DsrEFH-like"/>
    <property type="match status" value="1"/>
</dbReference>
<dbReference type="SUPFAM" id="SSF75169">
    <property type="entry name" value="DsrEFH-like"/>
    <property type="match status" value="1"/>
</dbReference>
<dbReference type="Pfam" id="PF02635">
    <property type="entry name" value="DsrE"/>
    <property type="match status" value="1"/>
</dbReference>
<dbReference type="Proteomes" id="UP000078596">
    <property type="component" value="Chromosome"/>
</dbReference>
<dbReference type="KEGG" id="haz:A9404_10145"/>
<sequence>MRSPLAPGFSWDHVIGIERTHDIRVVYGIKKDEWEAGVGKPLFYARGLYESYEAMGIDPKNVDMHLVVHGAAGYWLLNDAAYRKYKDTLLGNPNKHVIKGLLAKGAHIEACYETLKGHGWKPSDLLPGVTVVHDAYSRIIDLQLRGYAYIPFF</sequence>
<reference evidence="1 2" key="1">
    <citation type="submission" date="2016-06" db="EMBL/GenBank/DDBJ databases">
        <title>Insight into the functional genes involving in sulfur oxidation in Pearl River water.</title>
        <authorList>
            <person name="Luo J."/>
            <person name="Tan X."/>
            <person name="Lin W."/>
        </authorList>
    </citation>
    <scope>NUCLEOTIDE SEQUENCE [LARGE SCALE GENOMIC DNA]</scope>
    <source>
        <strain evidence="1 2">LS2</strain>
    </source>
</reference>
<dbReference type="PANTHER" id="PTHR37691">
    <property type="entry name" value="BLR3518 PROTEIN"/>
    <property type="match status" value="1"/>
</dbReference>
<dbReference type="InterPro" id="IPR003787">
    <property type="entry name" value="Sulphur_relay_DsrE/F-like"/>
</dbReference>